<dbReference type="PROSITE" id="PS00136">
    <property type="entry name" value="SUBTILASE_ASP"/>
    <property type="match status" value="1"/>
</dbReference>
<protein>
    <submittedName>
        <fullName evidence="8">S8 family serine peptidase</fullName>
    </submittedName>
</protein>
<feature type="compositionally biased region" description="Basic residues" evidence="6">
    <location>
        <begin position="251"/>
        <end position="262"/>
    </location>
</feature>
<evidence type="ECO:0000259" key="7">
    <source>
        <dbReference type="Pfam" id="PF00082"/>
    </source>
</evidence>
<dbReference type="InterPro" id="IPR023827">
    <property type="entry name" value="Peptidase_S8_Asp-AS"/>
</dbReference>
<evidence type="ECO:0000256" key="3">
    <source>
        <dbReference type="ARBA" id="ARBA00022801"/>
    </source>
</evidence>
<organism evidence="8 9">
    <name type="scientific">Actinokineospora soli</name>
    <dbReference type="NCBI Taxonomy" id="1048753"/>
    <lineage>
        <taxon>Bacteria</taxon>
        <taxon>Bacillati</taxon>
        <taxon>Actinomycetota</taxon>
        <taxon>Actinomycetes</taxon>
        <taxon>Pseudonocardiales</taxon>
        <taxon>Pseudonocardiaceae</taxon>
        <taxon>Actinokineospora</taxon>
    </lineage>
</organism>
<gene>
    <name evidence="8" type="ORF">ACFQV2_11095</name>
</gene>
<name>A0ABW2TLW6_9PSEU</name>
<dbReference type="InterPro" id="IPR036852">
    <property type="entry name" value="Peptidase_S8/S53_dom_sf"/>
</dbReference>
<reference evidence="9" key="1">
    <citation type="journal article" date="2019" name="Int. J. Syst. Evol. Microbiol.">
        <title>The Global Catalogue of Microorganisms (GCM) 10K type strain sequencing project: providing services to taxonomists for standard genome sequencing and annotation.</title>
        <authorList>
            <consortium name="The Broad Institute Genomics Platform"/>
            <consortium name="The Broad Institute Genome Sequencing Center for Infectious Disease"/>
            <person name="Wu L."/>
            <person name="Ma J."/>
        </authorList>
    </citation>
    <scope>NUCLEOTIDE SEQUENCE [LARGE SCALE GENOMIC DNA]</scope>
    <source>
        <strain evidence="9">JCM 17695</strain>
    </source>
</reference>
<dbReference type="PRINTS" id="PR00723">
    <property type="entry name" value="SUBTILISIN"/>
</dbReference>
<evidence type="ECO:0000256" key="5">
    <source>
        <dbReference type="PROSITE-ProRule" id="PRU01240"/>
    </source>
</evidence>
<keyword evidence="3" id="KW-0378">Hydrolase</keyword>
<dbReference type="Proteomes" id="UP001596512">
    <property type="component" value="Unassembled WGS sequence"/>
</dbReference>
<sequence>MRTTQQTVPTGVDRVFAPDNPNLRINGADDYTADVDVAVIDTGVDARHPDLTVVARTNCVNATSCTDNSGTDDHGHGTHVAGTIGARDDGAGVVGVAPGARIWAVKVLGANGSGQLSGVAAGVDWVAAHAGEIEVANMSLGCENCATDALNQAISTAVGKGVVFAVAAGNNGKDARTFSPANHPDVITVSALADFNGAPGGERRPPAAPTRTTRSPRSATSGPLWRSPRPAPASTRPTRAASTACSAAPRWPRRTSRARRRC</sequence>
<keyword evidence="9" id="KW-1185">Reference proteome</keyword>
<evidence type="ECO:0000256" key="4">
    <source>
        <dbReference type="ARBA" id="ARBA00022825"/>
    </source>
</evidence>
<dbReference type="SUPFAM" id="SSF52743">
    <property type="entry name" value="Subtilisin-like"/>
    <property type="match status" value="1"/>
</dbReference>
<dbReference type="PANTHER" id="PTHR43806:SF11">
    <property type="entry name" value="CEREVISIN-RELATED"/>
    <property type="match status" value="1"/>
</dbReference>
<dbReference type="PANTHER" id="PTHR43806">
    <property type="entry name" value="PEPTIDASE S8"/>
    <property type="match status" value="1"/>
</dbReference>
<dbReference type="InterPro" id="IPR022398">
    <property type="entry name" value="Peptidase_S8_His-AS"/>
</dbReference>
<accession>A0ABW2TLW6</accession>
<comment type="caution">
    <text evidence="5">Lacks conserved residue(s) required for the propagation of feature annotation.</text>
</comment>
<evidence type="ECO:0000256" key="6">
    <source>
        <dbReference type="SAM" id="MobiDB-lite"/>
    </source>
</evidence>
<proteinExistence type="inferred from homology"/>
<dbReference type="Pfam" id="PF00082">
    <property type="entry name" value="Peptidase_S8"/>
    <property type="match status" value="1"/>
</dbReference>
<dbReference type="PROSITE" id="PS00137">
    <property type="entry name" value="SUBTILASE_HIS"/>
    <property type="match status" value="1"/>
</dbReference>
<keyword evidence="2" id="KW-0645">Protease</keyword>
<dbReference type="InterPro" id="IPR000209">
    <property type="entry name" value="Peptidase_S8/S53_dom"/>
</dbReference>
<dbReference type="Gene3D" id="3.40.50.200">
    <property type="entry name" value="Peptidase S8/S53 domain"/>
    <property type="match status" value="1"/>
</dbReference>
<keyword evidence="4" id="KW-0720">Serine protease</keyword>
<feature type="compositionally biased region" description="Low complexity" evidence="6">
    <location>
        <begin position="209"/>
        <end position="250"/>
    </location>
</feature>
<feature type="region of interest" description="Disordered" evidence="6">
    <location>
        <begin position="194"/>
        <end position="262"/>
    </location>
</feature>
<feature type="domain" description="Peptidase S8/S53" evidence="7">
    <location>
        <begin position="34"/>
        <end position="220"/>
    </location>
</feature>
<evidence type="ECO:0000313" key="9">
    <source>
        <dbReference type="Proteomes" id="UP001596512"/>
    </source>
</evidence>
<evidence type="ECO:0000313" key="8">
    <source>
        <dbReference type="EMBL" id="MFC7614020.1"/>
    </source>
</evidence>
<evidence type="ECO:0000256" key="2">
    <source>
        <dbReference type="ARBA" id="ARBA00022670"/>
    </source>
</evidence>
<dbReference type="InterPro" id="IPR050131">
    <property type="entry name" value="Peptidase_S8_subtilisin-like"/>
</dbReference>
<evidence type="ECO:0000256" key="1">
    <source>
        <dbReference type="ARBA" id="ARBA00011073"/>
    </source>
</evidence>
<dbReference type="EMBL" id="JBHTEY010000004">
    <property type="protein sequence ID" value="MFC7614020.1"/>
    <property type="molecule type" value="Genomic_DNA"/>
</dbReference>
<comment type="caution">
    <text evidence="8">The sequence shown here is derived from an EMBL/GenBank/DDBJ whole genome shotgun (WGS) entry which is preliminary data.</text>
</comment>
<comment type="similarity">
    <text evidence="1 5">Belongs to the peptidase S8 family.</text>
</comment>
<dbReference type="InterPro" id="IPR015500">
    <property type="entry name" value="Peptidase_S8_subtilisin-rel"/>
</dbReference>
<dbReference type="PROSITE" id="PS51892">
    <property type="entry name" value="SUBTILASE"/>
    <property type="match status" value="1"/>
</dbReference>